<organism evidence="3 4">
    <name type="scientific">Caerostris extrusa</name>
    <name type="common">Bark spider</name>
    <name type="synonym">Caerostris bankana</name>
    <dbReference type="NCBI Taxonomy" id="172846"/>
    <lineage>
        <taxon>Eukaryota</taxon>
        <taxon>Metazoa</taxon>
        <taxon>Ecdysozoa</taxon>
        <taxon>Arthropoda</taxon>
        <taxon>Chelicerata</taxon>
        <taxon>Arachnida</taxon>
        <taxon>Araneae</taxon>
        <taxon>Araneomorphae</taxon>
        <taxon>Entelegynae</taxon>
        <taxon>Araneoidea</taxon>
        <taxon>Araneidae</taxon>
        <taxon>Caerostris</taxon>
    </lineage>
</organism>
<keyword evidence="1" id="KW-1133">Transmembrane helix</keyword>
<evidence type="ECO:0000256" key="2">
    <source>
        <dbReference type="SAM" id="SignalP"/>
    </source>
</evidence>
<evidence type="ECO:0000256" key="1">
    <source>
        <dbReference type="SAM" id="Phobius"/>
    </source>
</evidence>
<evidence type="ECO:0000313" key="4">
    <source>
        <dbReference type="Proteomes" id="UP001054945"/>
    </source>
</evidence>
<sequence>MMSNQVAAGFICACLYFILVCSTESARAAPHMGHHSGKGGSVLPILAAGAVVRLLMEHLNTYFPFSSRSSWSSYFILPFRIVGRLFK</sequence>
<feature type="transmembrane region" description="Helical" evidence="1">
    <location>
        <begin position="38"/>
        <end position="56"/>
    </location>
</feature>
<keyword evidence="2" id="KW-0732">Signal</keyword>
<dbReference type="Proteomes" id="UP001054945">
    <property type="component" value="Unassembled WGS sequence"/>
</dbReference>
<keyword evidence="1" id="KW-0812">Transmembrane</keyword>
<evidence type="ECO:0008006" key="5">
    <source>
        <dbReference type="Google" id="ProtNLM"/>
    </source>
</evidence>
<comment type="caution">
    <text evidence="3">The sequence shown here is derived from an EMBL/GenBank/DDBJ whole genome shotgun (WGS) entry which is preliminary data.</text>
</comment>
<keyword evidence="1" id="KW-0472">Membrane</keyword>
<feature type="signal peptide" evidence="2">
    <location>
        <begin position="1"/>
        <end position="28"/>
    </location>
</feature>
<evidence type="ECO:0000313" key="3">
    <source>
        <dbReference type="EMBL" id="GIY94569.1"/>
    </source>
</evidence>
<dbReference type="AlphaFoldDB" id="A0AAV4XIW3"/>
<proteinExistence type="predicted"/>
<feature type="chain" id="PRO_5043786351" description="Secreted protein" evidence="2">
    <location>
        <begin position="29"/>
        <end position="87"/>
    </location>
</feature>
<accession>A0AAV4XIW3</accession>
<gene>
    <name evidence="3" type="ORF">CEXT_78401</name>
</gene>
<keyword evidence="4" id="KW-1185">Reference proteome</keyword>
<protein>
    <recommendedName>
        <fullName evidence="5">Secreted protein</fullName>
    </recommendedName>
</protein>
<name>A0AAV4XIW3_CAEEX</name>
<reference evidence="3 4" key="1">
    <citation type="submission" date="2021-06" db="EMBL/GenBank/DDBJ databases">
        <title>Caerostris extrusa draft genome.</title>
        <authorList>
            <person name="Kono N."/>
            <person name="Arakawa K."/>
        </authorList>
    </citation>
    <scope>NUCLEOTIDE SEQUENCE [LARGE SCALE GENOMIC DNA]</scope>
</reference>
<dbReference type="EMBL" id="BPLR01017802">
    <property type="protein sequence ID" value="GIY94569.1"/>
    <property type="molecule type" value="Genomic_DNA"/>
</dbReference>